<evidence type="ECO:0008006" key="3">
    <source>
        <dbReference type="Google" id="ProtNLM"/>
    </source>
</evidence>
<name>A0A834IH70_RHYFE</name>
<dbReference type="PANTHER" id="PTHR47326:SF1">
    <property type="entry name" value="HTH PSQ-TYPE DOMAIN-CONTAINING PROTEIN"/>
    <property type="match status" value="1"/>
</dbReference>
<dbReference type="InterPro" id="IPR036397">
    <property type="entry name" value="RNaseH_sf"/>
</dbReference>
<dbReference type="OrthoDB" id="8195099at2759"/>
<comment type="caution">
    <text evidence="1">The sequence shown here is derived from an EMBL/GenBank/DDBJ whole genome shotgun (WGS) entry which is preliminary data.</text>
</comment>
<protein>
    <recommendedName>
        <fullName evidence="3">Transposase</fullName>
    </recommendedName>
</protein>
<gene>
    <name evidence="1" type="ORF">GWI33_008080</name>
</gene>
<dbReference type="PANTHER" id="PTHR47326">
    <property type="entry name" value="TRANSPOSABLE ELEMENT TC3 TRANSPOSASE-LIKE PROTEIN"/>
    <property type="match status" value="1"/>
</dbReference>
<proteinExistence type="predicted"/>
<organism evidence="1 2">
    <name type="scientific">Rhynchophorus ferrugineus</name>
    <name type="common">Red palm weevil</name>
    <name type="synonym">Curculio ferrugineus</name>
    <dbReference type="NCBI Taxonomy" id="354439"/>
    <lineage>
        <taxon>Eukaryota</taxon>
        <taxon>Metazoa</taxon>
        <taxon>Ecdysozoa</taxon>
        <taxon>Arthropoda</taxon>
        <taxon>Hexapoda</taxon>
        <taxon>Insecta</taxon>
        <taxon>Pterygota</taxon>
        <taxon>Neoptera</taxon>
        <taxon>Endopterygota</taxon>
        <taxon>Coleoptera</taxon>
        <taxon>Polyphaga</taxon>
        <taxon>Cucujiformia</taxon>
        <taxon>Curculionidae</taxon>
        <taxon>Dryophthorinae</taxon>
        <taxon>Rhynchophorus</taxon>
    </lineage>
</organism>
<reference evidence="1" key="1">
    <citation type="submission" date="2020-08" db="EMBL/GenBank/DDBJ databases">
        <title>Genome sequencing and assembly of the red palm weevil Rhynchophorus ferrugineus.</title>
        <authorList>
            <person name="Dias G.B."/>
            <person name="Bergman C.M."/>
            <person name="Manee M."/>
        </authorList>
    </citation>
    <scope>NUCLEOTIDE SEQUENCE</scope>
    <source>
        <strain evidence="1">AA-2017</strain>
        <tissue evidence="1">Whole larva</tissue>
    </source>
</reference>
<accession>A0A834IH70</accession>
<dbReference type="Proteomes" id="UP000625711">
    <property type="component" value="Unassembled WGS sequence"/>
</dbReference>
<evidence type="ECO:0000313" key="2">
    <source>
        <dbReference type="Proteomes" id="UP000625711"/>
    </source>
</evidence>
<dbReference type="GO" id="GO:0003676">
    <property type="term" value="F:nucleic acid binding"/>
    <property type="evidence" value="ECO:0007669"/>
    <property type="project" value="InterPro"/>
</dbReference>
<sequence length="158" mass="18221">MSHEAHFLFSGHVSKQSSCFLEIHNSQLIYETSLHPLKTTVWCGIHAGNIIGPYFLENNQDVAVTVTAEQYQDMIRKFLVPEIEEQGLEDMWFQQDGATVHTARSTIIELRYSTKTNFAKWRFSMASRISGFNITRLFLMGFFKSKIYVNKLQNDSTS</sequence>
<dbReference type="AlphaFoldDB" id="A0A834IH70"/>
<dbReference type="EMBL" id="JAACXV010000391">
    <property type="protein sequence ID" value="KAF7278703.1"/>
    <property type="molecule type" value="Genomic_DNA"/>
</dbReference>
<keyword evidence="2" id="KW-1185">Reference proteome</keyword>
<evidence type="ECO:0000313" key="1">
    <source>
        <dbReference type="EMBL" id="KAF7278703.1"/>
    </source>
</evidence>
<dbReference type="Gene3D" id="3.30.420.10">
    <property type="entry name" value="Ribonuclease H-like superfamily/Ribonuclease H"/>
    <property type="match status" value="1"/>
</dbReference>